<proteinExistence type="predicted"/>
<gene>
    <name evidence="2" type="ORF">NEJAP_0926</name>
</gene>
<organism evidence="2 3">
    <name type="scientific">Neptunomonas japonica JAMM 1380</name>
    <dbReference type="NCBI Taxonomy" id="1441457"/>
    <lineage>
        <taxon>Bacteria</taxon>
        <taxon>Pseudomonadati</taxon>
        <taxon>Pseudomonadota</taxon>
        <taxon>Gammaproteobacteria</taxon>
        <taxon>Oceanospirillales</taxon>
        <taxon>Oceanospirillaceae</taxon>
        <taxon>Neptunomonas</taxon>
    </lineage>
</organism>
<evidence type="ECO:0008006" key="4">
    <source>
        <dbReference type="Google" id="ProtNLM"/>
    </source>
</evidence>
<reference evidence="2 3" key="1">
    <citation type="journal article" date="2008" name="Int. J. Syst. Evol. Microbiol.">
        <title>Neptunomonas japonica sp. nov., an Osedax japonicus symbiont-like bacterium isolated from sediment adjacent to sperm whale carcasses off Kagoshima, Japan.</title>
        <authorList>
            <person name="Miyazaki M."/>
            <person name="Nogi Y."/>
            <person name="Fujiwara Y."/>
            <person name="Kawato M."/>
            <person name="Kubokawa K."/>
            <person name="Horikoshi K."/>
        </authorList>
    </citation>
    <scope>NUCLEOTIDE SEQUENCE [LARGE SCALE GENOMIC DNA]</scope>
    <source>
        <strain evidence="2 3">JAMM 1380</strain>
    </source>
</reference>
<evidence type="ECO:0000313" key="2">
    <source>
        <dbReference type="EMBL" id="BBB28883.1"/>
    </source>
</evidence>
<keyword evidence="1" id="KW-0732">Signal</keyword>
<dbReference type="AlphaFoldDB" id="A0A7R6PFY1"/>
<evidence type="ECO:0000256" key="1">
    <source>
        <dbReference type="SAM" id="SignalP"/>
    </source>
</evidence>
<dbReference type="KEGG" id="njp:NEJAP_0926"/>
<sequence length="403" mass="44951">MEFKNTYASLLATSALFTSAIVSPMLAHAIEPASISLGPVSMIPALTVQAGHDDNIFLTSTNEKSSAVTVINPTVQFIAEDGANAYQLTADVRRGIYHSSHDDNYTDIQLRGDANLVFDVRNKLDLLAAYLKAHEARGTGLTEGTNATVNDAPVKYNEKIVGATYTYGADEAQGRIEGKLSYNVRDYSNFRNLTRSRDRDTLNTGLTFYYRVMPKTSLLFEARRTGINYQNETTGVSSLDSHEWKYLFGATWDATAKTTGIVKAGYAQKKFSDAGRDDKDAFTWEAEVSWAPRTYSTFVLRTGQELEESNGTDNFIDTRSASVTWDHAWNDRMKTALAYGFANEEYDLTNRKDDTNSFSVGVSYDLRRWLTLGFDVEHVERDSNQAAFDYDNNSVFMTVQGSL</sequence>
<accession>A0A7R6PFY1</accession>
<dbReference type="EMBL" id="AP014546">
    <property type="protein sequence ID" value="BBB28883.1"/>
    <property type="molecule type" value="Genomic_DNA"/>
</dbReference>
<evidence type="ECO:0000313" key="3">
    <source>
        <dbReference type="Proteomes" id="UP000595332"/>
    </source>
</evidence>
<dbReference type="InterPro" id="IPR018759">
    <property type="entry name" value="BBP2_2"/>
</dbReference>
<dbReference type="SUPFAM" id="SSF56935">
    <property type="entry name" value="Porins"/>
    <property type="match status" value="1"/>
</dbReference>
<dbReference type="Pfam" id="PF10082">
    <property type="entry name" value="BBP2_2"/>
    <property type="match status" value="1"/>
</dbReference>
<feature type="chain" id="PRO_5032351355" description="Capsular polysaccharide synthesis enzyme CpsB" evidence="1">
    <location>
        <begin position="30"/>
        <end position="403"/>
    </location>
</feature>
<protein>
    <recommendedName>
        <fullName evidence="4">Capsular polysaccharide synthesis enzyme CpsB</fullName>
    </recommendedName>
</protein>
<dbReference type="RefSeq" id="WP_201349537.1">
    <property type="nucleotide sequence ID" value="NZ_AP014546.1"/>
</dbReference>
<feature type="signal peptide" evidence="1">
    <location>
        <begin position="1"/>
        <end position="29"/>
    </location>
</feature>
<keyword evidence="3" id="KW-1185">Reference proteome</keyword>
<name>A0A7R6PFY1_9GAMM</name>
<dbReference type="Proteomes" id="UP000595332">
    <property type="component" value="Chromosome"/>
</dbReference>